<reference evidence="1 2" key="1">
    <citation type="submission" date="2018-05" db="EMBL/GenBank/DDBJ databases">
        <title>Lactobacillus sanfranciscensis Ah4 draft denome sequence.</title>
        <authorList>
            <person name="Zhang G."/>
        </authorList>
    </citation>
    <scope>NUCLEOTIDE SEQUENCE [LARGE SCALE GENOMIC DNA]</scope>
    <source>
        <strain evidence="1 2">Ah4</strain>
    </source>
</reference>
<dbReference type="RefSeq" id="WP_139571058.1">
    <property type="nucleotide sequence ID" value="NZ_JARBEV010000004.1"/>
</dbReference>
<evidence type="ECO:0000313" key="2">
    <source>
        <dbReference type="Proteomes" id="UP000313312"/>
    </source>
</evidence>
<dbReference type="EMBL" id="QFCR01000004">
    <property type="protein sequence ID" value="TNK90776.1"/>
    <property type="molecule type" value="Genomic_DNA"/>
</dbReference>
<organism evidence="1 2">
    <name type="scientific">Fructilactobacillus sanfranciscensis</name>
    <name type="common">Lactobacillus sanfranciscensis</name>
    <dbReference type="NCBI Taxonomy" id="1625"/>
    <lineage>
        <taxon>Bacteria</taxon>
        <taxon>Bacillati</taxon>
        <taxon>Bacillota</taxon>
        <taxon>Bacilli</taxon>
        <taxon>Lactobacillales</taxon>
        <taxon>Lactobacillaceae</taxon>
        <taxon>Fructilactobacillus</taxon>
    </lineage>
</organism>
<comment type="caution">
    <text evidence="1">The sequence shown here is derived from an EMBL/GenBank/DDBJ whole genome shotgun (WGS) entry which is preliminary data.</text>
</comment>
<gene>
    <name evidence="1" type="ORF">DID87_02280</name>
</gene>
<protein>
    <submittedName>
        <fullName evidence="1">Uncharacterized protein</fullName>
    </submittedName>
</protein>
<accession>A0A5C4TJN7</accession>
<evidence type="ECO:0000313" key="1">
    <source>
        <dbReference type="EMBL" id="TNK90776.1"/>
    </source>
</evidence>
<proteinExistence type="predicted"/>
<dbReference type="Proteomes" id="UP000313312">
    <property type="component" value="Unassembled WGS sequence"/>
</dbReference>
<name>A0A5C4TJN7_FRUSA</name>
<dbReference type="AlphaFoldDB" id="A0A5C4TJN7"/>
<sequence>MAYDQSVMAQRVVDITDGKGVYMDANNTELITAVTLFQTVGKGLPDTLTDLHKISRTDLVFEIFEDYNEWLDNFHNKQIL</sequence>